<keyword evidence="1 2" id="KW-0808">Transferase</keyword>
<keyword evidence="2" id="KW-0460">Magnesium</keyword>
<dbReference type="PANTHER" id="PTHR10291">
    <property type="entry name" value="DEHYDRODOLICHYL DIPHOSPHATE SYNTHASE FAMILY MEMBER"/>
    <property type="match status" value="1"/>
</dbReference>
<feature type="active site" description="Proton acceptor" evidence="2">
    <location>
        <position position="75"/>
    </location>
</feature>
<feature type="active site" evidence="2">
    <location>
        <position position="27"/>
    </location>
</feature>
<dbReference type="RefSeq" id="WP_370396392.1">
    <property type="nucleotide sequence ID" value="NZ_JALBUT010000002.1"/>
</dbReference>
<comment type="subunit">
    <text evidence="2">Homodimer.</text>
</comment>
<feature type="binding site" evidence="2">
    <location>
        <position position="76"/>
    </location>
    <ligand>
        <name>substrate</name>
    </ligand>
</feature>
<evidence type="ECO:0000256" key="1">
    <source>
        <dbReference type="ARBA" id="ARBA00022679"/>
    </source>
</evidence>
<feature type="binding site" evidence="2">
    <location>
        <position position="27"/>
    </location>
    <ligand>
        <name>Mg(2+)</name>
        <dbReference type="ChEBI" id="CHEBI:18420"/>
    </ligand>
</feature>
<dbReference type="EC" id="2.5.1.-" evidence="2"/>
<comment type="similarity">
    <text evidence="2">Belongs to the UPP synthase family.</text>
</comment>
<dbReference type="SUPFAM" id="SSF64005">
    <property type="entry name" value="Undecaprenyl diphosphate synthase"/>
    <property type="match status" value="1"/>
</dbReference>
<organism evidence="3 4">
    <name type="scientific">Intestinicryptomonas porci</name>
    <dbReference type="NCBI Taxonomy" id="2926320"/>
    <lineage>
        <taxon>Bacteria</taxon>
        <taxon>Pseudomonadati</taxon>
        <taxon>Verrucomicrobiota</taxon>
        <taxon>Opitutia</taxon>
        <taxon>Opitutales</taxon>
        <taxon>Intestinicryptomonaceae</taxon>
        <taxon>Intestinicryptomonas</taxon>
    </lineage>
</organism>
<protein>
    <recommendedName>
        <fullName evidence="2">Isoprenyl transferase</fullName>
        <ecNumber evidence="2">2.5.1.-</ecNumber>
    </recommendedName>
</protein>
<dbReference type="Pfam" id="PF01255">
    <property type="entry name" value="Prenyltransf"/>
    <property type="match status" value="1"/>
</dbReference>
<dbReference type="GO" id="GO:0016740">
    <property type="term" value="F:transferase activity"/>
    <property type="evidence" value="ECO:0007669"/>
    <property type="project" value="UniProtKB-KW"/>
</dbReference>
<sequence length="247" mass="28350">MIRRKTETPKKIARCGSIPRHVAIIMDGNGRWAKERGLSRVSGHKEGAKRVLEVVEESVKSGIEYLTLYAFSSENWNRPKLEVKALMKLLLASLKKYGKLFIEKEVRFLTIGDISALPKDCQDALNSLKKQTENFTKSNLVLALNYGSRDELVRAVNKIEKKGKVCWKDIAENLDTAKMPDPDLIIRTSGEMRLSNYLLLQSAYSELYFTNVYWPDFNASQLEKALCEYAKRERRYGFTTEQLKTND</sequence>
<feature type="binding site" evidence="2">
    <location>
        <begin position="193"/>
        <end position="195"/>
    </location>
    <ligand>
        <name>substrate</name>
    </ligand>
</feature>
<keyword evidence="2" id="KW-0479">Metal-binding</keyword>
<dbReference type="PANTHER" id="PTHR10291:SF0">
    <property type="entry name" value="DEHYDRODOLICHYL DIPHOSPHATE SYNTHASE 2"/>
    <property type="match status" value="1"/>
</dbReference>
<reference evidence="3 4" key="1">
    <citation type="submission" date="2022-03" db="EMBL/GenBank/DDBJ databases">
        <title>Novel taxa within the pig intestine.</title>
        <authorList>
            <person name="Wylensek D."/>
            <person name="Bishof K."/>
            <person name="Afrizal A."/>
            <person name="Clavel T."/>
        </authorList>
    </citation>
    <scope>NUCLEOTIDE SEQUENCE [LARGE SCALE GENOMIC DNA]</scope>
    <source>
        <strain evidence="3 4">CLA-KB-P66</strain>
    </source>
</reference>
<dbReference type="Proteomes" id="UP001275932">
    <property type="component" value="Unassembled WGS sequence"/>
</dbReference>
<dbReference type="Gene3D" id="3.40.1180.10">
    <property type="entry name" value="Decaprenyl diphosphate synthase-like"/>
    <property type="match status" value="1"/>
</dbReference>
<dbReference type="HAMAP" id="MF_01139">
    <property type="entry name" value="ISPT"/>
    <property type="match status" value="1"/>
</dbReference>
<comment type="cofactor">
    <cofactor evidence="2">
        <name>Mg(2+)</name>
        <dbReference type="ChEBI" id="CHEBI:18420"/>
    </cofactor>
    <text evidence="2">Binds 2 magnesium ions per subunit.</text>
</comment>
<comment type="caution">
    <text evidence="3">The sequence shown here is derived from an EMBL/GenBank/DDBJ whole genome shotgun (WGS) entry which is preliminary data.</text>
</comment>
<dbReference type="CDD" id="cd00475">
    <property type="entry name" value="Cis_IPPS"/>
    <property type="match status" value="1"/>
</dbReference>
<gene>
    <name evidence="3" type="primary">uppS</name>
    <name evidence="3" type="ORF">MOX91_01940</name>
</gene>
<keyword evidence="4" id="KW-1185">Reference proteome</keyword>
<dbReference type="InterPro" id="IPR036424">
    <property type="entry name" value="UPP_synth-like_sf"/>
</dbReference>
<feature type="binding site" evidence="2">
    <location>
        <begin position="72"/>
        <end position="74"/>
    </location>
    <ligand>
        <name>substrate</name>
    </ligand>
</feature>
<evidence type="ECO:0000313" key="3">
    <source>
        <dbReference type="EMBL" id="MDX8414945.1"/>
    </source>
</evidence>
<feature type="binding site" evidence="2">
    <location>
        <begin position="28"/>
        <end position="31"/>
    </location>
    <ligand>
        <name>substrate</name>
    </ligand>
</feature>
<feature type="binding site" evidence="2">
    <location>
        <position position="44"/>
    </location>
    <ligand>
        <name>substrate</name>
    </ligand>
</feature>
<name>A0ABU4WEF3_9BACT</name>
<comment type="function">
    <text evidence="2">Catalyzes the condensation of isopentenyl diphosphate (IPP) with allylic pyrophosphates generating different type of terpenoids.</text>
</comment>
<dbReference type="EMBL" id="JALBUT010000002">
    <property type="protein sequence ID" value="MDX8414945.1"/>
    <property type="molecule type" value="Genomic_DNA"/>
</dbReference>
<feature type="binding site" evidence="2">
    <location>
        <position position="32"/>
    </location>
    <ligand>
        <name>substrate</name>
    </ligand>
</feature>
<dbReference type="PROSITE" id="PS01066">
    <property type="entry name" value="UPP_SYNTHASE"/>
    <property type="match status" value="1"/>
</dbReference>
<feature type="binding site" evidence="2">
    <location>
        <position position="187"/>
    </location>
    <ligand>
        <name>substrate</name>
    </ligand>
</feature>
<evidence type="ECO:0000313" key="4">
    <source>
        <dbReference type="Proteomes" id="UP001275932"/>
    </source>
</evidence>
<dbReference type="InterPro" id="IPR001441">
    <property type="entry name" value="UPP_synth-like"/>
</dbReference>
<dbReference type="InterPro" id="IPR018520">
    <property type="entry name" value="UPP_synth-like_CS"/>
</dbReference>
<proteinExistence type="inferred from homology"/>
<accession>A0ABU4WEF3</accession>
<dbReference type="NCBIfam" id="TIGR00055">
    <property type="entry name" value="uppS"/>
    <property type="match status" value="1"/>
</dbReference>
<evidence type="ECO:0000256" key="2">
    <source>
        <dbReference type="HAMAP-Rule" id="MF_01139"/>
    </source>
</evidence>
<feature type="binding site" evidence="2">
    <location>
        <position position="206"/>
    </location>
    <ligand>
        <name>Mg(2+)</name>
        <dbReference type="ChEBI" id="CHEBI:18420"/>
    </ligand>
</feature>
<feature type="binding site" evidence="2">
    <location>
        <position position="78"/>
    </location>
    <ligand>
        <name>substrate</name>
    </ligand>
</feature>
<feature type="binding site" evidence="2">
    <location>
        <position position="40"/>
    </location>
    <ligand>
        <name>substrate</name>
    </ligand>
</feature>